<protein>
    <recommendedName>
        <fullName evidence="9">TRAP transporter small permease protein</fullName>
    </recommendedName>
</protein>
<keyword evidence="7 9" id="KW-0472">Membrane</keyword>
<evidence type="ECO:0000256" key="7">
    <source>
        <dbReference type="ARBA" id="ARBA00023136"/>
    </source>
</evidence>
<dbReference type="PANTHER" id="PTHR35011:SF2">
    <property type="entry name" value="2,3-DIKETO-L-GULONATE TRAP TRANSPORTER SMALL PERMEASE PROTEIN YIAM"/>
    <property type="match status" value="1"/>
</dbReference>
<evidence type="ECO:0000256" key="3">
    <source>
        <dbReference type="ARBA" id="ARBA00022475"/>
    </source>
</evidence>
<dbReference type="KEGG" id="azq:G3580_12670"/>
<evidence type="ECO:0000256" key="8">
    <source>
        <dbReference type="ARBA" id="ARBA00038436"/>
    </source>
</evidence>
<evidence type="ECO:0000256" key="4">
    <source>
        <dbReference type="ARBA" id="ARBA00022519"/>
    </source>
</evidence>
<evidence type="ECO:0000256" key="2">
    <source>
        <dbReference type="ARBA" id="ARBA00022448"/>
    </source>
</evidence>
<feature type="transmembrane region" description="Helical" evidence="9">
    <location>
        <begin position="146"/>
        <end position="167"/>
    </location>
</feature>
<evidence type="ECO:0000313" key="12">
    <source>
        <dbReference type="Proteomes" id="UP000501991"/>
    </source>
</evidence>
<comment type="function">
    <text evidence="9">Part of the tripartite ATP-independent periplasmic (TRAP) transport system.</text>
</comment>
<evidence type="ECO:0000259" key="10">
    <source>
        <dbReference type="Pfam" id="PF04290"/>
    </source>
</evidence>
<evidence type="ECO:0000256" key="5">
    <source>
        <dbReference type="ARBA" id="ARBA00022692"/>
    </source>
</evidence>
<accession>A0A6C1B421</accession>
<evidence type="ECO:0000256" key="1">
    <source>
        <dbReference type="ARBA" id="ARBA00004429"/>
    </source>
</evidence>
<dbReference type="EMBL" id="CP048836">
    <property type="protein sequence ID" value="QID18412.1"/>
    <property type="molecule type" value="Genomic_DNA"/>
</dbReference>
<dbReference type="Proteomes" id="UP000501991">
    <property type="component" value="Chromosome"/>
</dbReference>
<evidence type="ECO:0000256" key="9">
    <source>
        <dbReference type="RuleBase" id="RU369079"/>
    </source>
</evidence>
<dbReference type="RefSeq" id="WP_173766039.1">
    <property type="nucleotide sequence ID" value="NZ_CP048836.1"/>
</dbReference>
<keyword evidence="12" id="KW-1185">Reference proteome</keyword>
<proteinExistence type="inferred from homology"/>
<feature type="transmembrane region" description="Helical" evidence="9">
    <location>
        <begin position="69"/>
        <end position="86"/>
    </location>
</feature>
<evidence type="ECO:0000256" key="6">
    <source>
        <dbReference type="ARBA" id="ARBA00022989"/>
    </source>
</evidence>
<dbReference type="InterPro" id="IPR007387">
    <property type="entry name" value="TRAP_DctQ"/>
</dbReference>
<dbReference type="GO" id="GO:0005886">
    <property type="term" value="C:plasma membrane"/>
    <property type="evidence" value="ECO:0007669"/>
    <property type="project" value="UniProtKB-SubCell"/>
</dbReference>
<gene>
    <name evidence="11" type="ORF">G3580_12670</name>
</gene>
<dbReference type="GO" id="GO:0015740">
    <property type="term" value="P:C4-dicarboxylate transport"/>
    <property type="evidence" value="ECO:0007669"/>
    <property type="project" value="TreeGrafter"/>
</dbReference>
<reference evidence="11 12" key="1">
    <citation type="submission" date="2020-02" db="EMBL/GenBank/DDBJ databases">
        <title>Nitrogenibacter mangrovi gen. nov., sp. nov. isolated from mangrove sediment, a denitrifying betaproteobacterium.</title>
        <authorList>
            <person name="Liao H."/>
            <person name="Tian Y."/>
        </authorList>
    </citation>
    <scope>NUCLEOTIDE SEQUENCE [LARGE SCALE GENOMIC DNA]</scope>
    <source>
        <strain evidence="11 12">M9-3-2</strain>
    </source>
</reference>
<keyword evidence="2 9" id="KW-0813">Transport</keyword>
<comment type="subunit">
    <text evidence="9">The complex comprises the extracytoplasmic solute receptor protein and the two transmembrane proteins.</text>
</comment>
<feature type="domain" description="Tripartite ATP-independent periplasmic transporters DctQ component" evidence="10">
    <location>
        <begin position="21"/>
        <end position="174"/>
    </location>
</feature>
<dbReference type="AlphaFoldDB" id="A0A6C1B421"/>
<dbReference type="GO" id="GO:0022857">
    <property type="term" value="F:transmembrane transporter activity"/>
    <property type="evidence" value="ECO:0007669"/>
    <property type="project" value="UniProtKB-UniRule"/>
</dbReference>
<comment type="caution">
    <text evidence="9">Lacks conserved residue(s) required for the propagation of feature annotation.</text>
</comment>
<sequence>MIRRLDRVVGAVSTLCFAASTLLVCANVFYRYAVLGGLRHAATDHAWVAPIYQGFDAAFSLISGTADELPGLLLVWIAFLGGYLALREGKHISFDLLVDKLPSAGGRFVCAMVALSVAVFLGVVLVEAVRMIRSSGATEIETAEIAQGWFMAAVPVAAGLMIVAILWQIAGLWRGRDGEGC</sequence>
<keyword evidence="6 9" id="KW-1133">Transmembrane helix</keyword>
<dbReference type="InterPro" id="IPR055348">
    <property type="entry name" value="DctQ"/>
</dbReference>
<feature type="transmembrane region" description="Helical" evidence="9">
    <location>
        <begin position="107"/>
        <end position="126"/>
    </location>
</feature>
<evidence type="ECO:0000313" key="11">
    <source>
        <dbReference type="EMBL" id="QID18412.1"/>
    </source>
</evidence>
<dbReference type="Pfam" id="PF04290">
    <property type="entry name" value="DctQ"/>
    <property type="match status" value="1"/>
</dbReference>
<comment type="similarity">
    <text evidence="8 9">Belongs to the TRAP transporter small permease family.</text>
</comment>
<dbReference type="PANTHER" id="PTHR35011">
    <property type="entry name" value="2,3-DIKETO-L-GULONATE TRAP TRANSPORTER SMALL PERMEASE PROTEIN YIAM"/>
    <property type="match status" value="1"/>
</dbReference>
<keyword evidence="5 9" id="KW-0812">Transmembrane</keyword>
<keyword evidence="3" id="KW-1003">Cell membrane</keyword>
<organism evidence="11 12">
    <name type="scientific">Nitrogeniibacter mangrovi</name>
    <dbReference type="NCBI Taxonomy" id="2016596"/>
    <lineage>
        <taxon>Bacteria</taxon>
        <taxon>Pseudomonadati</taxon>
        <taxon>Pseudomonadota</taxon>
        <taxon>Betaproteobacteria</taxon>
        <taxon>Rhodocyclales</taxon>
        <taxon>Zoogloeaceae</taxon>
        <taxon>Nitrogeniibacter</taxon>
    </lineage>
</organism>
<keyword evidence="4 9" id="KW-0997">Cell inner membrane</keyword>
<comment type="subcellular location">
    <subcellularLocation>
        <location evidence="1 9">Cell inner membrane</location>
        <topology evidence="1 9">Multi-pass membrane protein</topology>
    </subcellularLocation>
</comment>
<name>A0A6C1B421_9RHOO</name>